<dbReference type="Ensembl" id="ENSAPOT00000013935.1">
    <property type="protein sequence ID" value="ENSAPOP00000002154.1"/>
    <property type="gene ID" value="ENSAPOG00000003533.1"/>
</dbReference>
<accession>A0A3Q1EFM4</accession>
<keyword evidence="2" id="KW-1185">Reference proteome</keyword>
<proteinExistence type="predicted"/>
<dbReference type="InParanoid" id="A0A3Q1EFM4"/>
<evidence type="ECO:0000313" key="1">
    <source>
        <dbReference type="Ensembl" id="ENSAPOP00000002154.1"/>
    </source>
</evidence>
<dbReference type="AlphaFoldDB" id="A0A3Q1EFM4"/>
<dbReference type="Proteomes" id="UP000257200">
    <property type="component" value="Unplaced"/>
</dbReference>
<organism evidence="1 2">
    <name type="scientific">Acanthochromis polyacanthus</name>
    <name type="common">spiny chromis</name>
    <dbReference type="NCBI Taxonomy" id="80966"/>
    <lineage>
        <taxon>Eukaryota</taxon>
        <taxon>Metazoa</taxon>
        <taxon>Chordata</taxon>
        <taxon>Craniata</taxon>
        <taxon>Vertebrata</taxon>
        <taxon>Euteleostomi</taxon>
        <taxon>Actinopterygii</taxon>
        <taxon>Neopterygii</taxon>
        <taxon>Teleostei</taxon>
        <taxon>Neoteleostei</taxon>
        <taxon>Acanthomorphata</taxon>
        <taxon>Ovalentaria</taxon>
        <taxon>Pomacentridae</taxon>
        <taxon>Acanthochromis</taxon>
    </lineage>
</organism>
<dbReference type="GeneTree" id="ENSGT01050000247152"/>
<reference evidence="1" key="1">
    <citation type="submission" date="2025-08" db="UniProtKB">
        <authorList>
            <consortium name="Ensembl"/>
        </authorList>
    </citation>
    <scope>IDENTIFICATION</scope>
</reference>
<reference evidence="1" key="2">
    <citation type="submission" date="2025-09" db="UniProtKB">
        <authorList>
            <consortium name="Ensembl"/>
        </authorList>
    </citation>
    <scope>IDENTIFICATION</scope>
</reference>
<evidence type="ECO:0000313" key="2">
    <source>
        <dbReference type="Proteomes" id="UP000257200"/>
    </source>
</evidence>
<name>A0A3Q1EFM4_9TELE</name>
<dbReference type="STRING" id="80966.ENSAPOP00000002154"/>
<protein>
    <submittedName>
        <fullName evidence="1">Uncharacterized protein</fullName>
    </submittedName>
</protein>
<dbReference type="PANTHER" id="PTHR33332">
    <property type="entry name" value="REVERSE TRANSCRIPTASE DOMAIN-CONTAINING PROTEIN"/>
    <property type="match status" value="1"/>
</dbReference>
<sequence>LLSASSVLFLDLISAPDTVVRIRQESYYGVSRWLRSYLSEISVFSSAACSESCAVSHGLPQGSVLGPLLFTLDDLQFYMPLVLQSGSDTDKLQACLSAVRSWLSTNFLLLNSAKTEMMVINPLNLQELVYLQSLSHFDGFWVLLVKIFVILFRFQGKSEEV</sequence>